<reference evidence="3" key="1">
    <citation type="submission" date="2021-03" db="EMBL/GenBank/DDBJ databases">
        <title>Fibrella sp. HMF5335 genome sequencing and assembly.</title>
        <authorList>
            <person name="Kang H."/>
            <person name="Kim H."/>
            <person name="Bae S."/>
            <person name="Joh K."/>
        </authorList>
    </citation>
    <scope>NUCLEOTIDE SEQUENCE</scope>
    <source>
        <strain evidence="3">HMF5335</strain>
    </source>
</reference>
<feature type="domain" description="Cupin type-2" evidence="2">
    <location>
        <begin position="79"/>
        <end position="137"/>
    </location>
</feature>
<dbReference type="InterPro" id="IPR053146">
    <property type="entry name" value="QDO-like"/>
</dbReference>
<proteinExistence type="predicted"/>
<dbReference type="Proteomes" id="UP000664034">
    <property type="component" value="Unassembled WGS sequence"/>
</dbReference>
<keyword evidence="4" id="KW-1185">Reference proteome</keyword>
<dbReference type="InterPro" id="IPR014710">
    <property type="entry name" value="RmlC-like_jellyroll"/>
</dbReference>
<dbReference type="RefSeq" id="WP_207364824.1">
    <property type="nucleotide sequence ID" value="NZ_JAFMYV010000005.1"/>
</dbReference>
<keyword evidence="1" id="KW-0732">Signal</keyword>
<dbReference type="AlphaFoldDB" id="A0A939GIY2"/>
<evidence type="ECO:0000256" key="1">
    <source>
        <dbReference type="SAM" id="SignalP"/>
    </source>
</evidence>
<sequence>MQRRTFLTSSLAATSLLARANPGSPTPAPGAFTVKAGDARFGVHTPYRGVNTNDLKISARDTGGAVSVFEYVGREKVGPPLHLHRDQDEIFYIVEGEYRFQVGNETFTATAGDTVFGPRNVPHTWIQLSDSGKMTYLVQPSGKLEDFFLKMNALKGPPSEALVQQLHTEHGMTVLGPPLH</sequence>
<evidence type="ECO:0000313" key="3">
    <source>
        <dbReference type="EMBL" id="MBO0937278.1"/>
    </source>
</evidence>
<protein>
    <submittedName>
        <fullName evidence="3">Cupin domain-containing protein</fullName>
    </submittedName>
</protein>
<dbReference type="InterPro" id="IPR011051">
    <property type="entry name" value="RmlC_Cupin_sf"/>
</dbReference>
<name>A0A939GIY2_9BACT</name>
<gene>
    <name evidence="3" type="ORF">J2I47_12040</name>
</gene>
<accession>A0A939GIY2</accession>
<dbReference type="Gene3D" id="2.60.120.10">
    <property type="entry name" value="Jelly Rolls"/>
    <property type="match status" value="1"/>
</dbReference>
<dbReference type="PANTHER" id="PTHR36440:SF1">
    <property type="entry name" value="PUTATIVE (AFU_ORTHOLOGUE AFUA_8G07350)-RELATED"/>
    <property type="match status" value="1"/>
</dbReference>
<comment type="caution">
    <text evidence="3">The sequence shown here is derived from an EMBL/GenBank/DDBJ whole genome shotgun (WGS) entry which is preliminary data.</text>
</comment>
<dbReference type="SUPFAM" id="SSF51182">
    <property type="entry name" value="RmlC-like cupins"/>
    <property type="match status" value="1"/>
</dbReference>
<dbReference type="InterPro" id="IPR013096">
    <property type="entry name" value="Cupin_2"/>
</dbReference>
<dbReference type="Pfam" id="PF07883">
    <property type="entry name" value="Cupin_2"/>
    <property type="match status" value="1"/>
</dbReference>
<evidence type="ECO:0000313" key="4">
    <source>
        <dbReference type="Proteomes" id="UP000664034"/>
    </source>
</evidence>
<dbReference type="PANTHER" id="PTHR36440">
    <property type="entry name" value="PUTATIVE (AFU_ORTHOLOGUE AFUA_8G07350)-RELATED"/>
    <property type="match status" value="1"/>
</dbReference>
<organism evidence="3 4">
    <name type="scientific">Fibrella rubiginis</name>
    <dbReference type="NCBI Taxonomy" id="2817060"/>
    <lineage>
        <taxon>Bacteria</taxon>
        <taxon>Pseudomonadati</taxon>
        <taxon>Bacteroidota</taxon>
        <taxon>Cytophagia</taxon>
        <taxon>Cytophagales</taxon>
        <taxon>Spirosomataceae</taxon>
        <taxon>Fibrella</taxon>
    </lineage>
</organism>
<feature type="chain" id="PRO_5037189203" evidence="1">
    <location>
        <begin position="21"/>
        <end position="180"/>
    </location>
</feature>
<dbReference type="EMBL" id="JAFMYV010000005">
    <property type="protein sequence ID" value="MBO0937278.1"/>
    <property type="molecule type" value="Genomic_DNA"/>
</dbReference>
<feature type="signal peptide" evidence="1">
    <location>
        <begin position="1"/>
        <end position="20"/>
    </location>
</feature>
<evidence type="ECO:0000259" key="2">
    <source>
        <dbReference type="Pfam" id="PF07883"/>
    </source>
</evidence>